<organism evidence="2 3">
    <name type="scientific">Gossypium darwinii</name>
    <name type="common">Darwin's cotton</name>
    <name type="synonym">Gossypium barbadense var. darwinii</name>
    <dbReference type="NCBI Taxonomy" id="34276"/>
    <lineage>
        <taxon>Eukaryota</taxon>
        <taxon>Viridiplantae</taxon>
        <taxon>Streptophyta</taxon>
        <taxon>Embryophyta</taxon>
        <taxon>Tracheophyta</taxon>
        <taxon>Spermatophyta</taxon>
        <taxon>Magnoliopsida</taxon>
        <taxon>eudicotyledons</taxon>
        <taxon>Gunneridae</taxon>
        <taxon>Pentapetalae</taxon>
        <taxon>rosids</taxon>
        <taxon>malvids</taxon>
        <taxon>Malvales</taxon>
        <taxon>Malvaceae</taxon>
        <taxon>Malvoideae</taxon>
        <taxon>Gossypium</taxon>
    </lineage>
</organism>
<evidence type="ECO:0000313" key="2">
    <source>
        <dbReference type="EMBL" id="TYG51922.1"/>
    </source>
</evidence>
<name>A0A5D2B8D2_GOSDA</name>
<sequence>MPFETAPFQVWFSLSLNSVRQGLRLRRRGSAVGEIRSDAKIGLFTDFKTVSRPNLLGSKAERRKPHPFSGSISATKQGLRRWGSRREQAMM</sequence>
<accession>A0A5D2B8D2</accession>
<dbReference type="AlphaFoldDB" id="A0A5D2B8D2"/>
<evidence type="ECO:0000256" key="1">
    <source>
        <dbReference type="SAM" id="MobiDB-lite"/>
    </source>
</evidence>
<reference evidence="2 3" key="1">
    <citation type="submission" date="2019-06" db="EMBL/GenBank/DDBJ databases">
        <title>WGS assembly of Gossypium darwinii.</title>
        <authorList>
            <person name="Chen Z.J."/>
            <person name="Sreedasyam A."/>
            <person name="Ando A."/>
            <person name="Song Q."/>
            <person name="De L."/>
            <person name="Hulse-Kemp A."/>
            <person name="Ding M."/>
            <person name="Ye W."/>
            <person name="Kirkbride R."/>
            <person name="Jenkins J."/>
            <person name="Plott C."/>
            <person name="Lovell J."/>
            <person name="Lin Y.-M."/>
            <person name="Vaughn R."/>
            <person name="Liu B."/>
            <person name="Li W."/>
            <person name="Simpson S."/>
            <person name="Scheffler B."/>
            <person name="Saski C."/>
            <person name="Grover C."/>
            <person name="Hu G."/>
            <person name="Conover J."/>
            <person name="Carlson J."/>
            <person name="Shu S."/>
            <person name="Boston L."/>
            <person name="Williams M."/>
            <person name="Peterson D."/>
            <person name="Mcgee K."/>
            <person name="Jones D."/>
            <person name="Wendel J."/>
            <person name="Stelly D."/>
            <person name="Grimwood J."/>
            <person name="Schmutz J."/>
        </authorList>
    </citation>
    <scope>NUCLEOTIDE SEQUENCE [LARGE SCALE GENOMIC DNA]</scope>
    <source>
        <strain evidence="2">1808015.09</strain>
    </source>
</reference>
<feature type="region of interest" description="Disordered" evidence="1">
    <location>
        <begin position="56"/>
        <end position="91"/>
    </location>
</feature>
<proteinExistence type="predicted"/>
<dbReference type="Proteomes" id="UP000323506">
    <property type="component" value="Chromosome D10"/>
</dbReference>
<protein>
    <submittedName>
        <fullName evidence="2">Uncharacterized protein</fullName>
    </submittedName>
</protein>
<evidence type="ECO:0000313" key="3">
    <source>
        <dbReference type="Proteomes" id="UP000323506"/>
    </source>
</evidence>
<dbReference type="EMBL" id="CM017710">
    <property type="protein sequence ID" value="TYG51922.1"/>
    <property type="molecule type" value="Genomic_DNA"/>
</dbReference>
<keyword evidence="3" id="KW-1185">Reference proteome</keyword>
<gene>
    <name evidence="2" type="ORF">ES288_D10G300100v1</name>
</gene>